<dbReference type="Pfam" id="PF08241">
    <property type="entry name" value="Methyltransf_11"/>
    <property type="match status" value="1"/>
</dbReference>
<evidence type="ECO:0000313" key="3">
    <source>
        <dbReference type="Proteomes" id="UP001183410"/>
    </source>
</evidence>
<evidence type="ECO:0000259" key="1">
    <source>
        <dbReference type="Pfam" id="PF08241"/>
    </source>
</evidence>
<gene>
    <name evidence="2" type="ORF">RM844_19420</name>
</gene>
<dbReference type="Gene3D" id="3.40.50.150">
    <property type="entry name" value="Vaccinia Virus protein VP39"/>
    <property type="match status" value="1"/>
</dbReference>
<proteinExistence type="predicted"/>
<feature type="domain" description="Methyltransferase type 11" evidence="1">
    <location>
        <begin position="56"/>
        <end position="141"/>
    </location>
</feature>
<dbReference type="SUPFAM" id="SSF53335">
    <property type="entry name" value="S-adenosyl-L-methionine-dependent methyltransferases"/>
    <property type="match status" value="1"/>
</dbReference>
<evidence type="ECO:0000313" key="2">
    <source>
        <dbReference type="EMBL" id="MDT0268458.1"/>
    </source>
</evidence>
<dbReference type="InterPro" id="IPR052939">
    <property type="entry name" value="23S_rRNA_MeTrnsfrase_RlmA"/>
</dbReference>
<dbReference type="GO" id="GO:0032259">
    <property type="term" value="P:methylation"/>
    <property type="evidence" value="ECO:0007669"/>
    <property type="project" value="UniProtKB-KW"/>
</dbReference>
<dbReference type="GO" id="GO:0008168">
    <property type="term" value="F:methyltransferase activity"/>
    <property type="evidence" value="ECO:0007669"/>
    <property type="project" value="UniProtKB-KW"/>
</dbReference>
<dbReference type="RefSeq" id="WP_311668545.1">
    <property type="nucleotide sequence ID" value="NZ_JAVREO010000011.1"/>
</dbReference>
<keyword evidence="3" id="KW-1185">Reference proteome</keyword>
<dbReference type="Proteomes" id="UP001183410">
    <property type="component" value="Unassembled WGS sequence"/>
</dbReference>
<dbReference type="InterPro" id="IPR029063">
    <property type="entry name" value="SAM-dependent_MTases_sf"/>
</dbReference>
<reference evidence="3" key="1">
    <citation type="submission" date="2023-07" db="EMBL/GenBank/DDBJ databases">
        <title>30 novel species of actinomycetes from the DSMZ collection.</title>
        <authorList>
            <person name="Nouioui I."/>
        </authorList>
    </citation>
    <scope>NUCLEOTIDE SEQUENCE [LARGE SCALE GENOMIC DNA]</scope>
    <source>
        <strain evidence="3">DSM 44915</strain>
    </source>
</reference>
<keyword evidence="2" id="KW-0808">Transferase</keyword>
<organism evidence="2 3">
    <name type="scientific">Streptomyces chisholmiae</name>
    <dbReference type="NCBI Taxonomy" id="3075540"/>
    <lineage>
        <taxon>Bacteria</taxon>
        <taxon>Bacillati</taxon>
        <taxon>Actinomycetota</taxon>
        <taxon>Actinomycetes</taxon>
        <taxon>Kitasatosporales</taxon>
        <taxon>Streptomycetaceae</taxon>
        <taxon>Streptomyces</taxon>
    </lineage>
</organism>
<keyword evidence="2" id="KW-0489">Methyltransferase</keyword>
<dbReference type="EMBL" id="JAVREO010000011">
    <property type="protein sequence ID" value="MDT0268458.1"/>
    <property type="molecule type" value="Genomic_DNA"/>
</dbReference>
<dbReference type="InterPro" id="IPR013216">
    <property type="entry name" value="Methyltransf_11"/>
</dbReference>
<sequence>MDDDGYHDLIAEGLNAPFEGWDFGRWQGRLTDPEAALPWSYRRLVSERLPAVGSLLDLGTGGGEFLSTLTPLPARTAATEDYPPNVPVARRRLAPLGVRVVEPTADGRLPFPDGTFELVTSRHNAYHPDELRRVLTDDGVLVTQQVGGRDLEELNAALGAPAHGYRDLCLDSAVAELRAAGWRVSWQAEARVPERLPDIGALVLFLRITPWQVPDFTVERYTTALRRLHREMRAGRPLEVSCHRFALVARPGRSAGNAHPAIPEPLS</sequence>
<comment type="caution">
    <text evidence="2">The sequence shown here is derived from an EMBL/GenBank/DDBJ whole genome shotgun (WGS) entry which is preliminary data.</text>
</comment>
<accession>A0ABU2JU05</accession>
<dbReference type="PANTHER" id="PTHR43460">
    <property type="entry name" value="METHYLTRANSFERASE"/>
    <property type="match status" value="1"/>
</dbReference>
<protein>
    <submittedName>
        <fullName evidence="2">Class I SAM-dependent methyltransferase</fullName>
    </submittedName>
</protein>
<dbReference type="PANTHER" id="PTHR43460:SF1">
    <property type="entry name" value="METHYLTRANSFERASE TYPE 11 DOMAIN-CONTAINING PROTEIN"/>
    <property type="match status" value="1"/>
</dbReference>
<name>A0ABU2JU05_9ACTN</name>